<proteinExistence type="predicted"/>
<feature type="region of interest" description="Disordered" evidence="5">
    <location>
        <begin position="325"/>
        <end position="356"/>
    </location>
</feature>
<reference evidence="9" key="1">
    <citation type="journal article" date="2021" name="PeerJ">
        <title>Extensive microbial diversity within the chicken gut microbiome revealed by metagenomics and culture.</title>
        <authorList>
            <person name="Gilroy R."/>
            <person name="Ravi A."/>
            <person name="Getino M."/>
            <person name="Pursley I."/>
            <person name="Horton D.L."/>
            <person name="Alikhan N.F."/>
            <person name="Baker D."/>
            <person name="Gharbi K."/>
            <person name="Hall N."/>
            <person name="Watson M."/>
            <person name="Adriaenssens E.M."/>
            <person name="Foster-Nyarko E."/>
            <person name="Jarju S."/>
            <person name="Secka A."/>
            <person name="Antonio M."/>
            <person name="Oren A."/>
            <person name="Chaudhuri R.R."/>
            <person name="La Ragione R."/>
            <person name="Hildebrand F."/>
            <person name="Pallen M.J."/>
        </authorList>
    </citation>
    <scope>NUCLEOTIDE SEQUENCE</scope>
    <source>
        <strain evidence="9">ChiGjej6B6-1540</strain>
    </source>
</reference>
<keyword evidence="3 7" id="KW-0732">Signal</keyword>
<dbReference type="EMBL" id="DXGA01000023">
    <property type="protein sequence ID" value="HIW93123.1"/>
    <property type="molecule type" value="Genomic_DNA"/>
</dbReference>
<feature type="compositionally biased region" description="Basic and acidic residues" evidence="5">
    <location>
        <begin position="45"/>
        <end position="57"/>
    </location>
</feature>
<keyword evidence="1" id="KW-0134">Cell wall</keyword>
<organism evidence="9 10">
    <name type="scientific">Candidatus Flavonifractor merdipullorum</name>
    <dbReference type="NCBI Taxonomy" id="2838590"/>
    <lineage>
        <taxon>Bacteria</taxon>
        <taxon>Bacillati</taxon>
        <taxon>Bacillota</taxon>
        <taxon>Clostridia</taxon>
        <taxon>Eubacteriales</taxon>
        <taxon>Oscillospiraceae</taxon>
        <taxon>Flavonifractor</taxon>
    </lineage>
</organism>
<feature type="region of interest" description="Disordered" evidence="5">
    <location>
        <begin position="397"/>
        <end position="422"/>
    </location>
</feature>
<keyword evidence="6" id="KW-1133">Transmembrane helix</keyword>
<evidence type="ECO:0000259" key="8">
    <source>
        <dbReference type="PROSITE" id="PS50847"/>
    </source>
</evidence>
<keyword evidence="6" id="KW-0472">Membrane</keyword>
<dbReference type="InterPro" id="IPR019931">
    <property type="entry name" value="LPXTG_anchor"/>
</dbReference>
<feature type="compositionally biased region" description="Basic and acidic residues" evidence="5">
    <location>
        <begin position="65"/>
        <end position="75"/>
    </location>
</feature>
<feature type="transmembrane region" description="Helical" evidence="6">
    <location>
        <begin position="442"/>
        <end position="462"/>
    </location>
</feature>
<reference evidence="9" key="2">
    <citation type="submission" date="2021-04" db="EMBL/GenBank/DDBJ databases">
        <authorList>
            <person name="Gilroy R."/>
        </authorList>
    </citation>
    <scope>NUCLEOTIDE SEQUENCE</scope>
    <source>
        <strain evidence="9">ChiGjej6B6-1540</strain>
    </source>
</reference>
<keyword evidence="6" id="KW-0812">Transmembrane</keyword>
<dbReference type="AlphaFoldDB" id="A0A9D1RRZ8"/>
<keyword evidence="2" id="KW-0964">Secreted</keyword>
<feature type="compositionally biased region" description="Polar residues" evidence="5">
    <location>
        <begin position="406"/>
        <end position="422"/>
    </location>
</feature>
<evidence type="ECO:0000256" key="6">
    <source>
        <dbReference type="SAM" id="Phobius"/>
    </source>
</evidence>
<dbReference type="Proteomes" id="UP000824192">
    <property type="component" value="Unassembled WGS sequence"/>
</dbReference>
<protein>
    <recommendedName>
        <fullName evidence="8">Gram-positive cocci surface proteins LPxTG domain-containing protein</fullName>
    </recommendedName>
</protein>
<evidence type="ECO:0000256" key="7">
    <source>
        <dbReference type="SAM" id="SignalP"/>
    </source>
</evidence>
<gene>
    <name evidence="9" type="ORF">H9868_01140</name>
</gene>
<comment type="caution">
    <text evidence="9">The sequence shown here is derived from an EMBL/GenBank/DDBJ whole genome shotgun (WGS) entry which is preliminary data.</text>
</comment>
<dbReference type="PROSITE" id="PS50847">
    <property type="entry name" value="GRAM_POS_ANCHORING"/>
    <property type="match status" value="1"/>
</dbReference>
<evidence type="ECO:0000256" key="5">
    <source>
        <dbReference type="SAM" id="MobiDB-lite"/>
    </source>
</evidence>
<feature type="signal peptide" evidence="7">
    <location>
        <begin position="1"/>
        <end position="27"/>
    </location>
</feature>
<evidence type="ECO:0000256" key="3">
    <source>
        <dbReference type="ARBA" id="ARBA00022729"/>
    </source>
</evidence>
<evidence type="ECO:0000256" key="4">
    <source>
        <dbReference type="ARBA" id="ARBA00023088"/>
    </source>
</evidence>
<feature type="chain" id="PRO_5038778380" description="Gram-positive cocci surface proteins LPxTG domain-containing protein" evidence="7">
    <location>
        <begin position="28"/>
        <end position="469"/>
    </location>
</feature>
<accession>A0A9D1RRZ8</accession>
<feature type="domain" description="Gram-positive cocci surface proteins LPxTG" evidence="8">
    <location>
        <begin position="430"/>
        <end position="469"/>
    </location>
</feature>
<evidence type="ECO:0000313" key="9">
    <source>
        <dbReference type="EMBL" id="HIW93123.1"/>
    </source>
</evidence>
<evidence type="ECO:0000313" key="10">
    <source>
        <dbReference type="Proteomes" id="UP000824192"/>
    </source>
</evidence>
<evidence type="ECO:0000256" key="2">
    <source>
        <dbReference type="ARBA" id="ARBA00022525"/>
    </source>
</evidence>
<name>A0A9D1RRZ8_9FIRM</name>
<sequence>MMASKKPFTLVLSGILALSMLSPAALAAEVQDNGSNDVPAYTQELQRKSDGNVHEKPNGNPDNGNHNDWDKEDVTAKPGDVMDDDMMVTPEEDVTATPGDVMDDGMMVTPEEEETDIPDEEIPGSNCPQEVFVREYHVTGDALAGFKDYTEKALGMDLSDFNCTMVKFNFNDDYWVLSAWNAGEDTWSATPISPEDHQPEQVSSIYLEYYRIWTPKIVRITIPVEDLSYFSYDLAGLRLNFAEFTVKEETPVPVKEMVTLTLMDGEEVYGEYTVEKGSVVDLSELEDPSRTGCTFLGWFAEGSDTPYDLTQPLSGDLILSSRFEVQKPTEPIEPTDPEEGGEVITGPSIDRDDKDEVTDEVVIDEEETPLDDQPVAEIPAENENDQELVDESIPLTSAPEVPPVLDQQSQTEEATETVSLEETQLPLGELPQTGMVIQRNTAVPAVLTVAGLTLAAAGLYLLSRKEEQE</sequence>
<evidence type="ECO:0000256" key="1">
    <source>
        <dbReference type="ARBA" id="ARBA00022512"/>
    </source>
</evidence>
<feature type="region of interest" description="Disordered" evidence="5">
    <location>
        <begin position="35"/>
        <end position="85"/>
    </location>
</feature>
<keyword evidence="4" id="KW-0572">Peptidoglycan-anchor</keyword>